<keyword evidence="1" id="KW-1133">Transmembrane helix</keyword>
<sequence>MGWEARELGIATGLGATSGGALIVAGDGNAVGSLAGAGVVVGAIFGLVVGAVSVVAGHLAIESTRHWPARSERCWRLRFATSSASGVFLLVAGFWIWIVHESGAAGSGAIGGVAVGFAAIAFLCTLLLAPRSRTRSELDADGPADR</sequence>
<keyword evidence="1" id="KW-0812">Transmembrane</keyword>
<organism evidence="2 3">
    <name type="scientific">Prescottella agglutinans</name>
    <dbReference type="NCBI Taxonomy" id="1644129"/>
    <lineage>
        <taxon>Bacteria</taxon>
        <taxon>Bacillati</taxon>
        <taxon>Actinomycetota</taxon>
        <taxon>Actinomycetes</taxon>
        <taxon>Mycobacteriales</taxon>
        <taxon>Nocardiaceae</taxon>
        <taxon>Prescottella</taxon>
    </lineage>
</organism>
<evidence type="ECO:0000313" key="2">
    <source>
        <dbReference type="EMBL" id="MDH6279961.1"/>
    </source>
</evidence>
<name>A0ABT6M6N0_9NOCA</name>
<feature type="transmembrane region" description="Helical" evidence="1">
    <location>
        <begin position="104"/>
        <end position="129"/>
    </location>
</feature>
<feature type="transmembrane region" description="Helical" evidence="1">
    <location>
        <begin position="34"/>
        <end position="56"/>
    </location>
</feature>
<dbReference type="RefSeq" id="WP_280759313.1">
    <property type="nucleotide sequence ID" value="NZ_JARXVC010000002.1"/>
</dbReference>
<dbReference type="EMBL" id="JARXVC010000002">
    <property type="protein sequence ID" value="MDH6279961.1"/>
    <property type="molecule type" value="Genomic_DNA"/>
</dbReference>
<dbReference type="Proteomes" id="UP001160334">
    <property type="component" value="Unassembled WGS sequence"/>
</dbReference>
<feature type="transmembrane region" description="Helical" evidence="1">
    <location>
        <begin position="77"/>
        <end position="98"/>
    </location>
</feature>
<gene>
    <name evidence="2" type="ORF">M2280_001170</name>
</gene>
<evidence type="ECO:0000256" key="1">
    <source>
        <dbReference type="SAM" id="Phobius"/>
    </source>
</evidence>
<accession>A0ABT6M6N0</accession>
<comment type="caution">
    <text evidence="2">The sequence shown here is derived from an EMBL/GenBank/DDBJ whole genome shotgun (WGS) entry which is preliminary data.</text>
</comment>
<protein>
    <submittedName>
        <fullName evidence="2">Uncharacterized protein</fullName>
    </submittedName>
</protein>
<keyword evidence="1" id="KW-0472">Membrane</keyword>
<proteinExistence type="predicted"/>
<keyword evidence="3" id="KW-1185">Reference proteome</keyword>
<reference evidence="2 3" key="1">
    <citation type="submission" date="2023-04" db="EMBL/GenBank/DDBJ databases">
        <title>Forest soil microbial communities from Buena Vista Peninsula, Colon Province, Panama.</title>
        <authorList>
            <person name="Bouskill N."/>
        </authorList>
    </citation>
    <scope>NUCLEOTIDE SEQUENCE [LARGE SCALE GENOMIC DNA]</scope>
    <source>
        <strain evidence="2 3">CFH S0262</strain>
    </source>
</reference>
<evidence type="ECO:0000313" key="3">
    <source>
        <dbReference type="Proteomes" id="UP001160334"/>
    </source>
</evidence>